<dbReference type="GO" id="GO:0005737">
    <property type="term" value="C:cytoplasm"/>
    <property type="evidence" value="ECO:0007669"/>
    <property type="project" value="TreeGrafter"/>
</dbReference>
<comment type="similarity">
    <text evidence="4">Belongs to the galactose-1-phosphate uridylyltransferase type 1 family.</text>
</comment>
<comment type="catalytic activity">
    <reaction evidence="1">
        <text>alpha-D-galactose 1-phosphate + UDP-alpha-D-glucose = alpha-D-glucose 1-phosphate + UDP-alpha-D-galactose</text>
        <dbReference type="Rhea" id="RHEA:13989"/>
        <dbReference type="ChEBI" id="CHEBI:58336"/>
        <dbReference type="ChEBI" id="CHEBI:58601"/>
        <dbReference type="ChEBI" id="CHEBI:58885"/>
        <dbReference type="ChEBI" id="CHEBI:66914"/>
        <dbReference type="EC" id="2.7.7.12"/>
    </reaction>
</comment>
<dbReference type="InterPro" id="IPR005850">
    <property type="entry name" value="GalP_Utransf_C"/>
</dbReference>
<dbReference type="InterPro" id="IPR005849">
    <property type="entry name" value="GalP_Utransf_N"/>
</dbReference>
<evidence type="ECO:0000256" key="11">
    <source>
        <dbReference type="ARBA" id="ARBA00023277"/>
    </source>
</evidence>
<dbReference type="PROSITE" id="PS00117">
    <property type="entry name" value="GAL_P_UDP_TRANSF_I"/>
    <property type="match status" value="1"/>
</dbReference>
<dbReference type="UniPathway" id="UPA00214"/>
<gene>
    <name evidence="15" type="ORF">UFOPK2782_00667</name>
</gene>
<feature type="domain" description="Galactose-1-phosphate uridyl transferase C-terminal" evidence="14">
    <location>
        <begin position="223"/>
        <end position="372"/>
    </location>
</feature>
<evidence type="ECO:0000256" key="3">
    <source>
        <dbReference type="ARBA" id="ARBA00004947"/>
    </source>
</evidence>
<evidence type="ECO:0000256" key="1">
    <source>
        <dbReference type="ARBA" id="ARBA00001107"/>
    </source>
</evidence>
<dbReference type="InterPro" id="IPR019779">
    <property type="entry name" value="GalP_UDPtransf1_His-AS"/>
</dbReference>
<dbReference type="Gene3D" id="3.30.428.10">
    <property type="entry name" value="HIT-like"/>
    <property type="match status" value="2"/>
</dbReference>
<keyword evidence="8" id="KW-0479">Metal-binding</keyword>
<keyword evidence="11" id="KW-0119">Carbohydrate metabolism</keyword>
<keyword evidence="10" id="KW-0299">Galactose metabolism</keyword>
<keyword evidence="9" id="KW-0862">Zinc</keyword>
<evidence type="ECO:0000313" key="15">
    <source>
        <dbReference type="EMBL" id="CAB4736651.1"/>
    </source>
</evidence>
<dbReference type="Pfam" id="PF01087">
    <property type="entry name" value="GalP_UDP_transf"/>
    <property type="match status" value="1"/>
</dbReference>
<dbReference type="GO" id="GO:0008270">
    <property type="term" value="F:zinc ion binding"/>
    <property type="evidence" value="ECO:0007669"/>
    <property type="project" value="InterPro"/>
</dbReference>
<protein>
    <recommendedName>
        <fullName evidence="12">UDP-glucose--hexose-1-phosphate uridylyltransferase</fullName>
        <ecNumber evidence="5">2.7.7.12</ecNumber>
    </recommendedName>
    <alternativeName>
        <fullName evidence="12">UDP-glucose--hexose-1-phosphate uridylyltransferase</fullName>
    </alternativeName>
</protein>
<evidence type="ECO:0000256" key="9">
    <source>
        <dbReference type="ARBA" id="ARBA00022833"/>
    </source>
</evidence>
<evidence type="ECO:0000256" key="10">
    <source>
        <dbReference type="ARBA" id="ARBA00023144"/>
    </source>
</evidence>
<accession>A0A6J6SNZ7</accession>
<dbReference type="EMBL" id="CAEZYS010000072">
    <property type="protein sequence ID" value="CAB4736651.1"/>
    <property type="molecule type" value="Genomic_DNA"/>
</dbReference>
<dbReference type="NCBIfam" id="TIGR00209">
    <property type="entry name" value="galT_1"/>
    <property type="match status" value="1"/>
</dbReference>
<evidence type="ECO:0000256" key="2">
    <source>
        <dbReference type="ARBA" id="ARBA00001947"/>
    </source>
</evidence>
<dbReference type="PIRSF" id="PIRSF000808">
    <property type="entry name" value="GalT"/>
    <property type="match status" value="1"/>
</dbReference>
<keyword evidence="7" id="KW-0548">Nucleotidyltransferase</keyword>
<evidence type="ECO:0000256" key="4">
    <source>
        <dbReference type="ARBA" id="ARBA00010951"/>
    </source>
</evidence>
<proteinExistence type="inferred from homology"/>
<evidence type="ECO:0000256" key="7">
    <source>
        <dbReference type="ARBA" id="ARBA00022695"/>
    </source>
</evidence>
<comment type="cofactor">
    <cofactor evidence="2">
        <name>Zn(2+)</name>
        <dbReference type="ChEBI" id="CHEBI:29105"/>
    </cofactor>
</comment>
<dbReference type="GO" id="GO:0033499">
    <property type="term" value="P:galactose catabolic process via UDP-galactose, Leloir pathway"/>
    <property type="evidence" value="ECO:0007669"/>
    <property type="project" value="TreeGrafter"/>
</dbReference>
<dbReference type="AlphaFoldDB" id="A0A6J6SNZ7"/>
<name>A0A6J6SNZ7_9ZZZZ</name>
<sequence>MSNVSNEKSIPLSHGIVRQDRKLSDGRTISYYDSKEVAREAVDARPVEKRPGLGELRLDALTNEWVVMAAHRQTRAFLPPKELCPLCPTKPGLQSEIPESSYEVAVFENLSPSLAIAGKDWKLPEYDGLDTPIVDAAGFCEVLCYTDNHDANFGTLSLEEIRIVMEAWRDRTREISKLPNIAHIFTFENRGVEVGVTLHHPHGQIYAYSYLPPRVEKMLKIADEHLAKHSRPLLTEIIAREIKDEVRIISQNSDWIAYVPFASRYPFEIHIAPKVFTADLADLNDAQADSFGVVAKEALQRLDGVFGIEMAYMASWHQAPVHVGRNSLGLHMQITSIRRAPGKLKYLAGSESAMQAFIMDLKPEQSAAQLRDVKI</sequence>
<keyword evidence="6" id="KW-0808">Transferase</keyword>
<feature type="domain" description="Galactose-1-phosphate uridyl transferase N-terminal" evidence="13">
    <location>
        <begin position="55"/>
        <end position="212"/>
    </location>
</feature>
<dbReference type="SUPFAM" id="SSF54197">
    <property type="entry name" value="HIT-like"/>
    <property type="match status" value="2"/>
</dbReference>
<dbReference type="InterPro" id="IPR036265">
    <property type="entry name" value="HIT-like_sf"/>
</dbReference>
<evidence type="ECO:0000256" key="12">
    <source>
        <dbReference type="ARBA" id="ARBA00030549"/>
    </source>
</evidence>
<dbReference type="PANTHER" id="PTHR11943">
    <property type="entry name" value="GALACTOSE-1-PHOSPHATE URIDYLYLTRANSFERASE"/>
    <property type="match status" value="1"/>
</dbReference>
<dbReference type="EC" id="2.7.7.12" evidence="5"/>
<comment type="pathway">
    <text evidence="3">Carbohydrate metabolism; galactose metabolism.</text>
</comment>
<evidence type="ECO:0000256" key="8">
    <source>
        <dbReference type="ARBA" id="ARBA00022723"/>
    </source>
</evidence>
<dbReference type="Pfam" id="PF02744">
    <property type="entry name" value="GalP_UDP_tr_C"/>
    <property type="match status" value="1"/>
</dbReference>
<organism evidence="15">
    <name type="scientific">freshwater metagenome</name>
    <dbReference type="NCBI Taxonomy" id="449393"/>
    <lineage>
        <taxon>unclassified sequences</taxon>
        <taxon>metagenomes</taxon>
        <taxon>ecological metagenomes</taxon>
    </lineage>
</organism>
<evidence type="ECO:0000259" key="14">
    <source>
        <dbReference type="Pfam" id="PF02744"/>
    </source>
</evidence>
<dbReference type="GO" id="GO:0008108">
    <property type="term" value="F:UDP-glucose:hexose-1-phosphate uridylyltransferase activity"/>
    <property type="evidence" value="ECO:0007669"/>
    <property type="project" value="UniProtKB-EC"/>
</dbReference>
<evidence type="ECO:0000259" key="13">
    <source>
        <dbReference type="Pfam" id="PF01087"/>
    </source>
</evidence>
<reference evidence="15" key="1">
    <citation type="submission" date="2020-05" db="EMBL/GenBank/DDBJ databases">
        <authorList>
            <person name="Chiriac C."/>
            <person name="Salcher M."/>
            <person name="Ghai R."/>
            <person name="Kavagutti S V."/>
        </authorList>
    </citation>
    <scope>NUCLEOTIDE SEQUENCE</scope>
</reference>
<evidence type="ECO:0000256" key="5">
    <source>
        <dbReference type="ARBA" id="ARBA00012384"/>
    </source>
</evidence>
<dbReference type="PANTHER" id="PTHR11943:SF1">
    <property type="entry name" value="GALACTOSE-1-PHOSPHATE URIDYLYLTRANSFERASE"/>
    <property type="match status" value="1"/>
</dbReference>
<evidence type="ECO:0000256" key="6">
    <source>
        <dbReference type="ARBA" id="ARBA00022679"/>
    </source>
</evidence>
<dbReference type="InterPro" id="IPR001937">
    <property type="entry name" value="GalP_UDPtransf1"/>
</dbReference>